<feature type="region of interest" description="Disordered" evidence="1">
    <location>
        <begin position="190"/>
        <end position="211"/>
    </location>
</feature>
<accession>A0AB34KM91</accession>
<dbReference type="CDD" id="cd02989">
    <property type="entry name" value="Phd_like_TxnDC9"/>
    <property type="match status" value="1"/>
</dbReference>
<dbReference type="PANTHER" id="PTHR21148">
    <property type="entry name" value="THIOREDOXIN DOMAIN-CONTAINING PROTEIN 9"/>
    <property type="match status" value="1"/>
</dbReference>
<evidence type="ECO:0000256" key="1">
    <source>
        <dbReference type="SAM" id="MobiDB-lite"/>
    </source>
</evidence>
<comment type="caution">
    <text evidence="2">The sequence shown here is derived from an EMBL/GenBank/DDBJ whole genome shotgun (WGS) entry which is preliminary data.</text>
</comment>
<feature type="compositionally biased region" description="Basic and acidic residues" evidence="1">
    <location>
        <begin position="190"/>
        <end position="202"/>
    </location>
</feature>
<gene>
    <name evidence="2" type="ORF">WHR41_06295</name>
</gene>
<feature type="region of interest" description="Disordered" evidence="1">
    <location>
        <begin position="1"/>
        <end position="22"/>
    </location>
</feature>
<dbReference type="GeneID" id="96007738"/>
<organism evidence="2 3">
    <name type="scientific">Cladosporium halotolerans</name>
    <dbReference type="NCBI Taxonomy" id="1052096"/>
    <lineage>
        <taxon>Eukaryota</taxon>
        <taxon>Fungi</taxon>
        <taxon>Dikarya</taxon>
        <taxon>Ascomycota</taxon>
        <taxon>Pezizomycotina</taxon>
        <taxon>Dothideomycetes</taxon>
        <taxon>Dothideomycetidae</taxon>
        <taxon>Cladosporiales</taxon>
        <taxon>Cladosporiaceae</taxon>
        <taxon>Cladosporium</taxon>
    </lineage>
</organism>
<dbReference type="InterPro" id="IPR036249">
    <property type="entry name" value="Thioredoxin-like_sf"/>
</dbReference>
<evidence type="ECO:0000313" key="3">
    <source>
        <dbReference type="Proteomes" id="UP000803884"/>
    </source>
</evidence>
<evidence type="ECO:0000313" key="2">
    <source>
        <dbReference type="EMBL" id="KAL1584388.1"/>
    </source>
</evidence>
<sequence>MPPLDSQVAKVLDRQQPTDSDDEDALIAELEEDSDNATFAAMREQRLQQLHAELNRAKIQKEASYGTYQEIKDEKQLMDITTGSKYCVVHFMKPDFNRCRIMDEKLGPIAEKHYETRIVSINVENASFLVVKLGIQVLPCVLAFIDGVGVDRIIGFEGLGTKPDSFKLAQLEDRLLDCGVLERAKITETDERMRRQQKIRPEEDNDDDEWE</sequence>
<dbReference type="Gene3D" id="3.40.30.10">
    <property type="entry name" value="Glutaredoxin"/>
    <property type="match status" value="1"/>
</dbReference>
<protein>
    <recommendedName>
        <fullName evidence="4">Thioredoxin-like protein</fullName>
    </recommendedName>
</protein>
<dbReference type="RefSeq" id="XP_069227494.1">
    <property type="nucleotide sequence ID" value="XM_069374900.1"/>
</dbReference>
<keyword evidence="3" id="KW-1185">Reference proteome</keyword>
<proteinExistence type="predicted"/>
<reference evidence="2 3" key="1">
    <citation type="journal article" date="2020" name="Microbiol. Resour. Announc.">
        <title>Draft Genome Sequence of a Cladosporium Species Isolated from the Mesophotic Ascidian Didemnum maculosum.</title>
        <authorList>
            <person name="Gioti A."/>
            <person name="Siaperas R."/>
            <person name="Nikolaivits E."/>
            <person name="Le Goff G."/>
            <person name="Ouazzani J."/>
            <person name="Kotoulas G."/>
            <person name="Topakas E."/>
        </authorList>
    </citation>
    <scope>NUCLEOTIDE SEQUENCE [LARGE SCALE GENOMIC DNA]</scope>
    <source>
        <strain evidence="2 3">TM138-S3</strain>
    </source>
</reference>
<dbReference type="AlphaFoldDB" id="A0AB34KM91"/>
<evidence type="ECO:0008006" key="4">
    <source>
        <dbReference type="Google" id="ProtNLM"/>
    </source>
</evidence>
<dbReference type="EMBL" id="JAAQHG020000026">
    <property type="protein sequence ID" value="KAL1584388.1"/>
    <property type="molecule type" value="Genomic_DNA"/>
</dbReference>
<name>A0AB34KM91_9PEZI</name>
<dbReference type="Proteomes" id="UP000803884">
    <property type="component" value="Unassembled WGS sequence"/>
</dbReference>
<dbReference type="SUPFAM" id="SSF52833">
    <property type="entry name" value="Thioredoxin-like"/>
    <property type="match status" value="1"/>
</dbReference>